<name>A0ABT6B525_9BURK</name>
<organism evidence="1 2">
    <name type="scientific">Cupriavidus basilensis</name>
    <dbReference type="NCBI Taxonomy" id="68895"/>
    <lineage>
        <taxon>Bacteria</taxon>
        <taxon>Pseudomonadati</taxon>
        <taxon>Pseudomonadota</taxon>
        <taxon>Betaproteobacteria</taxon>
        <taxon>Burkholderiales</taxon>
        <taxon>Burkholderiaceae</taxon>
        <taxon>Cupriavidus</taxon>
    </lineage>
</organism>
<evidence type="ECO:0000313" key="1">
    <source>
        <dbReference type="EMBL" id="MDF3839986.1"/>
    </source>
</evidence>
<dbReference type="EMBL" id="JARJLM010000723">
    <property type="protein sequence ID" value="MDF3839986.1"/>
    <property type="molecule type" value="Genomic_DNA"/>
</dbReference>
<proteinExistence type="predicted"/>
<dbReference type="Proteomes" id="UP001216674">
    <property type="component" value="Unassembled WGS sequence"/>
</dbReference>
<keyword evidence="2" id="KW-1185">Reference proteome</keyword>
<dbReference type="Pfam" id="PF20181">
    <property type="entry name" value="DUF6544"/>
    <property type="match status" value="1"/>
</dbReference>
<reference evidence="1 2" key="1">
    <citation type="submission" date="2023-03" db="EMBL/GenBank/DDBJ databases">
        <title>Draft assemblies of triclosan tolerant bacteria isolated from returned activated sludge.</title>
        <authorList>
            <person name="Van Hamelsveld S."/>
        </authorList>
    </citation>
    <scope>NUCLEOTIDE SEQUENCE [LARGE SCALE GENOMIC DNA]</scope>
    <source>
        <strain evidence="1 2">GW210010_S58</strain>
    </source>
</reference>
<dbReference type="InterPro" id="IPR046674">
    <property type="entry name" value="DUF6544"/>
</dbReference>
<accession>A0ABT6B525</accession>
<comment type="caution">
    <text evidence="1">The sequence shown here is derived from an EMBL/GenBank/DDBJ whole genome shotgun (WGS) entry which is preliminary data.</text>
</comment>
<protein>
    <submittedName>
        <fullName evidence="1">Uncharacterized protein</fullName>
    </submittedName>
</protein>
<dbReference type="RefSeq" id="WP_276269554.1">
    <property type="nucleotide sequence ID" value="NZ_JARJLM010000723.1"/>
</dbReference>
<gene>
    <name evidence="1" type="ORF">P3W85_44750</name>
</gene>
<evidence type="ECO:0000313" key="2">
    <source>
        <dbReference type="Proteomes" id="UP001216674"/>
    </source>
</evidence>
<sequence>MNMRPYVTKEIDSLPGPVRALATRLGCGTDNGETSVRFSQAGRMRSDARGVWTKYRATQTIALDSCSFCWTAQTGPFGSVRIIDALDCGTGRLEVTALGFLHLVRMPASDELDRAELMRYLAEVIWAPQAMVRNPHLHWAVLNENCFAVTAGKPGRTATVTIELNEDGRVASVTAPDRPMYTKSGYCPRLWFGRASDYRRHAGYWLPFRAEVGWQIEGERVVLWEGSLLDWAPVA</sequence>